<name>A0AAV4W9T8_9ARAC</name>
<evidence type="ECO:0000313" key="2">
    <source>
        <dbReference type="Proteomes" id="UP001054837"/>
    </source>
</evidence>
<proteinExistence type="predicted"/>
<dbReference type="Proteomes" id="UP001054837">
    <property type="component" value="Unassembled WGS sequence"/>
</dbReference>
<evidence type="ECO:0000313" key="1">
    <source>
        <dbReference type="EMBL" id="GIY78045.1"/>
    </source>
</evidence>
<reference evidence="1 2" key="1">
    <citation type="submission" date="2021-06" db="EMBL/GenBank/DDBJ databases">
        <title>Caerostris darwini draft genome.</title>
        <authorList>
            <person name="Kono N."/>
            <person name="Arakawa K."/>
        </authorList>
    </citation>
    <scope>NUCLEOTIDE SEQUENCE [LARGE SCALE GENOMIC DNA]</scope>
</reference>
<protein>
    <submittedName>
        <fullName evidence="1">Uncharacterized protein</fullName>
    </submittedName>
</protein>
<comment type="caution">
    <text evidence="1">The sequence shown here is derived from an EMBL/GenBank/DDBJ whole genome shotgun (WGS) entry which is preliminary data.</text>
</comment>
<keyword evidence="2" id="KW-1185">Reference proteome</keyword>
<accession>A0AAV4W9T8</accession>
<sequence length="128" mass="14389">MCCLINKAHVGFAIDNCTVTNDDEFEIINNQLPQNKHENKPKSNLPLRRLSHLTNHPKTNMELSLDSTKIQPLYAFITSKNQKVPCHPSSKSHDQNPLPHFRKTCRGVVTSSLLPPPLVTSTHLISDT</sequence>
<dbReference type="AlphaFoldDB" id="A0AAV4W9T8"/>
<organism evidence="1 2">
    <name type="scientific">Caerostris darwini</name>
    <dbReference type="NCBI Taxonomy" id="1538125"/>
    <lineage>
        <taxon>Eukaryota</taxon>
        <taxon>Metazoa</taxon>
        <taxon>Ecdysozoa</taxon>
        <taxon>Arthropoda</taxon>
        <taxon>Chelicerata</taxon>
        <taxon>Arachnida</taxon>
        <taxon>Araneae</taxon>
        <taxon>Araneomorphae</taxon>
        <taxon>Entelegynae</taxon>
        <taxon>Araneoidea</taxon>
        <taxon>Araneidae</taxon>
        <taxon>Caerostris</taxon>
    </lineage>
</organism>
<dbReference type="EMBL" id="BPLQ01014199">
    <property type="protein sequence ID" value="GIY78045.1"/>
    <property type="molecule type" value="Genomic_DNA"/>
</dbReference>
<gene>
    <name evidence="1" type="ORF">CDAR_232631</name>
</gene>